<gene>
    <name evidence="2" type="ORF">BO99DRAFT_430307</name>
</gene>
<keyword evidence="3" id="KW-1185">Reference proteome</keyword>
<reference evidence="2 3" key="1">
    <citation type="submission" date="2018-02" db="EMBL/GenBank/DDBJ databases">
        <title>The genomes of Aspergillus section Nigri reveals drivers in fungal speciation.</title>
        <authorList>
            <consortium name="DOE Joint Genome Institute"/>
            <person name="Vesth T.C."/>
            <person name="Nybo J."/>
            <person name="Theobald S."/>
            <person name="Brandl J."/>
            <person name="Frisvad J.C."/>
            <person name="Nielsen K.F."/>
            <person name="Lyhne E.K."/>
            <person name="Kogle M.E."/>
            <person name="Kuo A."/>
            <person name="Riley R."/>
            <person name="Clum A."/>
            <person name="Nolan M."/>
            <person name="Lipzen A."/>
            <person name="Salamov A."/>
            <person name="Henrissat B."/>
            <person name="Wiebenga A."/>
            <person name="De vries R.P."/>
            <person name="Grigoriev I.V."/>
            <person name="Mortensen U.H."/>
            <person name="Andersen M.R."/>
            <person name="Baker S.E."/>
        </authorList>
    </citation>
    <scope>NUCLEOTIDE SEQUENCE [LARGE SCALE GENOMIC DNA]</scope>
    <source>
        <strain evidence="2 3">CBS 115571</strain>
    </source>
</reference>
<proteinExistence type="inferred from homology"/>
<name>A0A2V5HDN1_ASPV1</name>
<organism evidence="2 3">
    <name type="scientific">Aspergillus violaceofuscus (strain CBS 115571)</name>
    <dbReference type="NCBI Taxonomy" id="1450538"/>
    <lineage>
        <taxon>Eukaryota</taxon>
        <taxon>Fungi</taxon>
        <taxon>Dikarya</taxon>
        <taxon>Ascomycota</taxon>
        <taxon>Pezizomycotina</taxon>
        <taxon>Eurotiomycetes</taxon>
        <taxon>Eurotiomycetidae</taxon>
        <taxon>Eurotiales</taxon>
        <taxon>Aspergillaceae</taxon>
        <taxon>Aspergillus</taxon>
    </lineage>
</organism>
<dbReference type="GO" id="GO:0016853">
    <property type="term" value="F:isomerase activity"/>
    <property type="evidence" value="ECO:0007669"/>
    <property type="project" value="UniProtKB-KW"/>
</dbReference>
<dbReference type="EMBL" id="KZ825114">
    <property type="protein sequence ID" value="PYI21801.1"/>
    <property type="molecule type" value="Genomic_DNA"/>
</dbReference>
<dbReference type="OMA" id="NEGPWNG"/>
<dbReference type="Gene3D" id="2.130.10.10">
    <property type="entry name" value="YVTN repeat-like/Quinoprotein amine dehydrogenase"/>
    <property type="match status" value="1"/>
</dbReference>
<sequence>MKLSISAITLSFLFFTTTVQGVLLYVASWSRNITVLSLTYEYFASTGSPAFVEDGYFAGFAPQKKYQLSMVDTFATPAQLPAWLTLNKHNDILYLVDGVTTGNGTLTAYRTSSHNGTGPPVQLDSVECLLDGAYAGFYANGRGLAVAHYTSSALQTYDVSDTVTGKLKPVQTFTYTMGQPGPAPSGRQTAPHIHEARTDPLGQYMLAVDLGADKVRVYAIDDETLRLDERSALNATAGSGPRHGVFTAEPVRFPDGNASYVYYLAAEIAGTITAYRVHYLPKRGGLRFDYLHTYSSLEPGVPKPATGGKGVTAELRLSPDGDFLIVSNRRDARFNGTATQYPPNGTSDSISTFRVRSDLAGRLDFVQAVPAGGSLARTYDLNRAGNLAAVGVQDGFRVAILERDLGSGLFKEQVAEIDVPGQIWGVVWNE</sequence>
<evidence type="ECO:0000313" key="2">
    <source>
        <dbReference type="EMBL" id="PYI21801.1"/>
    </source>
</evidence>
<dbReference type="InterPro" id="IPR015943">
    <property type="entry name" value="WD40/YVTN_repeat-like_dom_sf"/>
</dbReference>
<dbReference type="PANTHER" id="PTHR30344:SF1">
    <property type="entry name" value="6-PHOSPHOGLUCONOLACTONASE"/>
    <property type="match status" value="1"/>
</dbReference>
<dbReference type="InterPro" id="IPR019405">
    <property type="entry name" value="Lactonase_7-beta_prop"/>
</dbReference>
<evidence type="ECO:0000256" key="1">
    <source>
        <dbReference type="ARBA" id="ARBA00005564"/>
    </source>
</evidence>
<dbReference type="InterPro" id="IPR011045">
    <property type="entry name" value="N2O_reductase_N"/>
</dbReference>
<dbReference type="AlphaFoldDB" id="A0A2V5HDN1"/>
<protein>
    <submittedName>
        <fullName evidence="2">Putative isomerase YbhE</fullName>
    </submittedName>
</protein>
<accession>A0A2V5HDN1</accession>
<dbReference type="InterPro" id="IPR050282">
    <property type="entry name" value="Cycloisomerase_2"/>
</dbReference>
<dbReference type="Pfam" id="PF10282">
    <property type="entry name" value="Lactonase"/>
    <property type="match status" value="1"/>
</dbReference>
<comment type="similarity">
    <text evidence="1">Belongs to the cycloisomerase 2 family.</text>
</comment>
<dbReference type="SUPFAM" id="SSF50974">
    <property type="entry name" value="Nitrous oxide reductase, N-terminal domain"/>
    <property type="match status" value="1"/>
</dbReference>
<evidence type="ECO:0000313" key="3">
    <source>
        <dbReference type="Proteomes" id="UP000249829"/>
    </source>
</evidence>
<dbReference type="GO" id="GO:0017057">
    <property type="term" value="F:6-phosphogluconolactonase activity"/>
    <property type="evidence" value="ECO:0007669"/>
    <property type="project" value="TreeGrafter"/>
</dbReference>
<keyword evidence="2" id="KW-0413">Isomerase</keyword>
<dbReference type="PANTHER" id="PTHR30344">
    <property type="entry name" value="6-PHOSPHOGLUCONOLACTONASE-RELATED"/>
    <property type="match status" value="1"/>
</dbReference>
<dbReference type="Proteomes" id="UP000249829">
    <property type="component" value="Unassembled WGS sequence"/>
</dbReference>